<evidence type="ECO:0000313" key="3">
    <source>
        <dbReference type="Proteomes" id="UP001354931"/>
    </source>
</evidence>
<dbReference type="Proteomes" id="UP001354931">
    <property type="component" value="Unassembled WGS sequence"/>
</dbReference>
<reference evidence="2 3" key="1">
    <citation type="submission" date="2022-10" db="EMBL/GenBank/DDBJ databases">
        <authorList>
            <person name="Xie J."/>
            <person name="Shen N."/>
        </authorList>
    </citation>
    <scope>NUCLEOTIDE SEQUENCE [LARGE SCALE GENOMIC DNA]</scope>
    <source>
        <strain evidence="2 3">YIM65594</strain>
    </source>
</reference>
<evidence type="ECO:0000313" key="2">
    <source>
        <dbReference type="EMBL" id="MEB8338093.1"/>
    </source>
</evidence>
<name>A0ABU6F271_9ACTN</name>
<organism evidence="2 3">
    <name type="scientific">Streptomyces endophyticus</name>
    <dbReference type="NCBI Taxonomy" id="714166"/>
    <lineage>
        <taxon>Bacteria</taxon>
        <taxon>Bacillati</taxon>
        <taxon>Actinomycetota</taxon>
        <taxon>Actinomycetes</taxon>
        <taxon>Kitasatosporales</taxon>
        <taxon>Streptomycetaceae</taxon>
        <taxon>Streptomyces</taxon>
    </lineage>
</organism>
<feature type="region of interest" description="Disordered" evidence="1">
    <location>
        <begin position="88"/>
        <end position="109"/>
    </location>
</feature>
<sequence length="118" mass="12063">MAVDGTRTARIGVTHDDTTTRVDVGQALRGHRFAHRLAPTADAATTGDVPSADVWAALSASGLLQAESGDVTLDVTGQDDVVVPALPGQRRPAFTGHRDSPSAARGNGPNRVVVGVSA</sequence>
<comment type="caution">
    <text evidence="2">The sequence shown here is derived from an EMBL/GenBank/DDBJ whole genome shotgun (WGS) entry which is preliminary data.</text>
</comment>
<evidence type="ECO:0000256" key="1">
    <source>
        <dbReference type="SAM" id="MobiDB-lite"/>
    </source>
</evidence>
<keyword evidence="3" id="KW-1185">Reference proteome</keyword>
<proteinExistence type="predicted"/>
<dbReference type="RefSeq" id="WP_326015831.1">
    <property type="nucleotide sequence ID" value="NZ_JAOZYC010000088.1"/>
</dbReference>
<gene>
    <name evidence="2" type="ORF">OKJ99_11340</name>
</gene>
<accession>A0ABU6F271</accession>
<protein>
    <submittedName>
        <fullName evidence="2">Uncharacterized protein</fullName>
    </submittedName>
</protein>
<dbReference type="EMBL" id="JAOZYC010000088">
    <property type="protein sequence ID" value="MEB8338093.1"/>
    <property type="molecule type" value="Genomic_DNA"/>
</dbReference>